<dbReference type="EMBL" id="FMAF01000006">
    <property type="protein sequence ID" value="SCB30729.1"/>
    <property type="molecule type" value="Genomic_DNA"/>
</dbReference>
<gene>
    <name evidence="1" type="ORF">GA0061101_106148</name>
</gene>
<dbReference type="AlphaFoldDB" id="A0A1C3VSM4"/>
<organism evidence="1 2">
    <name type="scientific">Rhizobium lusitanum</name>
    <dbReference type="NCBI Taxonomy" id="293958"/>
    <lineage>
        <taxon>Bacteria</taxon>
        <taxon>Pseudomonadati</taxon>
        <taxon>Pseudomonadota</taxon>
        <taxon>Alphaproteobacteria</taxon>
        <taxon>Hyphomicrobiales</taxon>
        <taxon>Rhizobiaceae</taxon>
        <taxon>Rhizobium/Agrobacterium group</taxon>
        <taxon>Rhizobium</taxon>
    </lineage>
</organism>
<accession>A0A1C3VSM4</accession>
<evidence type="ECO:0000313" key="2">
    <source>
        <dbReference type="Proteomes" id="UP000199205"/>
    </source>
</evidence>
<evidence type="ECO:0000313" key="1">
    <source>
        <dbReference type="EMBL" id="SCB30729.1"/>
    </source>
</evidence>
<dbReference type="RefSeq" id="WP_092574075.1">
    <property type="nucleotide sequence ID" value="NZ_FMAF01000006.1"/>
</dbReference>
<reference evidence="1 2" key="1">
    <citation type="submission" date="2016-08" db="EMBL/GenBank/DDBJ databases">
        <authorList>
            <person name="Seilhamer J.J."/>
        </authorList>
    </citation>
    <scope>NUCLEOTIDE SEQUENCE [LARGE SCALE GENOMIC DNA]</scope>
    <source>
        <strain evidence="1 2">P1-7</strain>
    </source>
</reference>
<proteinExistence type="predicted"/>
<name>A0A1C3VSM4_9HYPH</name>
<dbReference type="OrthoDB" id="8454592at2"/>
<sequence>MNLSELIAKYGDDKVQFQNLDQCAETLNMNKGVTKITFGTEQPLSLDGTQKLGIVVWMDRKRVAKIIADSKLEGSSHAKA</sequence>
<protein>
    <submittedName>
        <fullName evidence="1">Uncharacterized protein</fullName>
    </submittedName>
</protein>
<dbReference type="Proteomes" id="UP000199205">
    <property type="component" value="Unassembled WGS sequence"/>
</dbReference>